<keyword evidence="3" id="KW-1185">Reference proteome</keyword>
<dbReference type="Proteomes" id="UP000022910">
    <property type="component" value="Unassembled WGS sequence"/>
</dbReference>
<proteinExistence type="predicted"/>
<comment type="caution">
    <text evidence="2">The sequence shown here is derived from an EMBL/GenBank/DDBJ whole genome shotgun (WGS) entry which is preliminary data.</text>
</comment>
<evidence type="ECO:0000256" key="1">
    <source>
        <dbReference type="SAM" id="MobiDB-lite"/>
    </source>
</evidence>
<reference evidence="2 3" key="1">
    <citation type="submission" date="2014-02" db="EMBL/GenBank/DDBJ databases">
        <title>Single nucleus genome sequencing reveals high similarity among nuclei of an endomycorrhizal fungus.</title>
        <authorList>
            <person name="Lin K."/>
            <person name="Geurts R."/>
            <person name="Zhang Z."/>
            <person name="Limpens E."/>
            <person name="Saunders D.G."/>
            <person name="Mu D."/>
            <person name="Pang E."/>
            <person name="Cao H."/>
            <person name="Cha H."/>
            <person name="Lin T."/>
            <person name="Zhou Q."/>
            <person name="Shang Y."/>
            <person name="Li Y."/>
            <person name="Ivanov S."/>
            <person name="Sharma T."/>
            <person name="Velzen R.V."/>
            <person name="Ruijter N.D."/>
            <person name="Aanen D.K."/>
            <person name="Win J."/>
            <person name="Kamoun S."/>
            <person name="Bisseling T."/>
            <person name="Huang S."/>
        </authorList>
    </citation>
    <scope>NUCLEOTIDE SEQUENCE [LARGE SCALE GENOMIC DNA]</scope>
    <source>
        <strain evidence="3">DAOM197198w</strain>
    </source>
</reference>
<name>A0A015KYV7_RHIIW</name>
<evidence type="ECO:0000313" key="2">
    <source>
        <dbReference type="EMBL" id="EXX65241.1"/>
    </source>
</evidence>
<feature type="compositionally biased region" description="Low complexity" evidence="1">
    <location>
        <begin position="1"/>
        <end position="14"/>
    </location>
</feature>
<sequence length="166" mass="18608">MNNSNNFINNGFNSDLQSQTTDIRSENSDINYHNANTPRDYNNGYPVMNDSVYPASYTNTSAYTDTPGNVIISDLSQSYPTAPLQYNDQNAAQFFQNNSSLFNPLNMTNYSQNNPSEIFTFEIPGIKIIVIPTFPPMASSFQTNHSEIFTFDIPGSKVIIITLSFQ</sequence>
<dbReference type="EMBL" id="JEMT01022443">
    <property type="protein sequence ID" value="EXX65241.1"/>
    <property type="molecule type" value="Genomic_DNA"/>
</dbReference>
<evidence type="ECO:0000313" key="3">
    <source>
        <dbReference type="Proteomes" id="UP000022910"/>
    </source>
</evidence>
<feature type="region of interest" description="Disordered" evidence="1">
    <location>
        <begin position="1"/>
        <end position="20"/>
    </location>
</feature>
<organism evidence="2 3">
    <name type="scientific">Rhizophagus irregularis (strain DAOM 197198w)</name>
    <name type="common">Glomus intraradices</name>
    <dbReference type="NCBI Taxonomy" id="1432141"/>
    <lineage>
        <taxon>Eukaryota</taxon>
        <taxon>Fungi</taxon>
        <taxon>Fungi incertae sedis</taxon>
        <taxon>Mucoromycota</taxon>
        <taxon>Glomeromycotina</taxon>
        <taxon>Glomeromycetes</taxon>
        <taxon>Glomerales</taxon>
        <taxon>Glomeraceae</taxon>
        <taxon>Rhizophagus</taxon>
    </lineage>
</organism>
<protein>
    <submittedName>
        <fullName evidence="2">Uncharacterized protein</fullName>
    </submittedName>
</protein>
<dbReference type="HOGENOM" id="CLU_139311_0_0_1"/>
<dbReference type="OrthoDB" id="2363652at2759"/>
<accession>A0A015KYV7</accession>
<gene>
    <name evidence="2" type="ORF">RirG_135160</name>
</gene>
<dbReference type="AlphaFoldDB" id="A0A015KYV7"/>